<dbReference type="RefSeq" id="WP_161765430.1">
    <property type="nucleotide sequence ID" value="NZ_JAAATW010000001.1"/>
</dbReference>
<evidence type="ECO:0000256" key="1">
    <source>
        <dbReference type="SAM" id="MobiDB-lite"/>
    </source>
</evidence>
<name>A0ABW9Y1P8_9RHOB</name>
<keyword evidence="4" id="KW-1185">Reference proteome</keyword>
<keyword evidence="2" id="KW-1133">Transmembrane helix</keyword>
<accession>A0ABW9Y1P8</accession>
<evidence type="ECO:0000313" key="3">
    <source>
        <dbReference type="EMBL" id="NBE06428.1"/>
    </source>
</evidence>
<keyword evidence="2" id="KW-0812">Transmembrane</keyword>
<keyword evidence="2" id="KW-0472">Membrane</keyword>
<dbReference type="PRINTS" id="PR00081">
    <property type="entry name" value="GDHRDH"/>
</dbReference>
<dbReference type="EMBL" id="JAAATW010000001">
    <property type="protein sequence ID" value="NBE06428.1"/>
    <property type="molecule type" value="Genomic_DNA"/>
</dbReference>
<dbReference type="PANTHER" id="PTHR43550">
    <property type="entry name" value="3-KETODIHYDROSPHINGOSINE REDUCTASE"/>
    <property type="match status" value="1"/>
</dbReference>
<evidence type="ECO:0000256" key="2">
    <source>
        <dbReference type="SAM" id="Phobius"/>
    </source>
</evidence>
<dbReference type="PANTHER" id="PTHR43550:SF3">
    <property type="entry name" value="3-KETODIHYDROSPHINGOSINE REDUCTASE"/>
    <property type="match status" value="1"/>
</dbReference>
<proteinExistence type="predicted"/>
<dbReference type="Gene3D" id="3.40.50.720">
    <property type="entry name" value="NAD(P)-binding Rossmann-like Domain"/>
    <property type="match status" value="1"/>
</dbReference>
<feature type="transmembrane region" description="Helical" evidence="2">
    <location>
        <begin position="136"/>
        <end position="156"/>
    </location>
</feature>
<protein>
    <submittedName>
        <fullName evidence="3">SDR family NAD(P)-dependent oxidoreductase</fullName>
    </submittedName>
</protein>
<comment type="caution">
    <text evidence="3">The sequence shown here is derived from an EMBL/GenBank/DDBJ whole genome shotgun (WGS) entry which is preliminary data.</text>
</comment>
<dbReference type="InterPro" id="IPR002347">
    <property type="entry name" value="SDR_fam"/>
</dbReference>
<feature type="transmembrane region" description="Helical" evidence="2">
    <location>
        <begin position="234"/>
        <end position="255"/>
    </location>
</feature>
<feature type="region of interest" description="Disordered" evidence="1">
    <location>
        <begin position="267"/>
        <end position="311"/>
    </location>
</feature>
<gene>
    <name evidence="3" type="ORF">GU920_02695</name>
</gene>
<dbReference type="InterPro" id="IPR036291">
    <property type="entry name" value="NAD(P)-bd_dom_sf"/>
</dbReference>
<reference evidence="4" key="1">
    <citation type="submission" date="2020-01" db="EMBL/GenBank/DDBJ databases">
        <title>Sphingomonas sp. strain CSW-10.</title>
        <authorList>
            <person name="Chen W.-M."/>
        </authorList>
    </citation>
    <scope>NUCLEOTIDE SEQUENCE [LARGE SCALE GENOMIC DNA]</scope>
    <source>
        <strain evidence="4">CCP-1</strain>
    </source>
</reference>
<dbReference type="SUPFAM" id="SSF51735">
    <property type="entry name" value="NAD(P)-binding Rossmann-fold domains"/>
    <property type="match status" value="1"/>
</dbReference>
<sequence length="311" mass="33104">MGDRVRAGCAFVTGGSSGIGLAVAMLLAQDYGRIGLFARDAARLQAAADLIRQTVPGTVVGLYAVDVSDSEAVTRAVSAAIRDLGAPQRVVLSTGSVDLGETMALSDAAHRRGMEVNYFGSLWVVRAVTPHLARGAAIGLLGSAGGIIGIYGYAAYAPAKFALRGLADILRVELAGQGITVTLCLPPDTDTPMLQREERERSPVTARMAGGAARMTATAVAQALIRGMDRGRYVVLPSLPVGLMWWLAPILLPFLQWRERRLLNRLPAPPSRAASPHVFADHMDEHRHDPPGEEADRKDQRERQENAGIGG</sequence>
<dbReference type="Proteomes" id="UP001517376">
    <property type="component" value="Unassembled WGS sequence"/>
</dbReference>
<organism evidence="3 4">
    <name type="scientific">Paragemmobacter ruber</name>
    <dbReference type="NCBI Taxonomy" id="1985673"/>
    <lineage>
        <taxon>Bacteria</taxon>
        <taxon>Pseudomonadati</taxon>
        <taxon>Pseudomonadota</taxon>
        <taxon>Alphaproteobacteria</taxon>
        <taxon>Rhodobacterales</taxon>
        <taxon>Paracoccaceae</taxon>
        <taxon>Paragemmobacter</taxon>
    </lineage>
</organism>
<feature type="compositionally biased region" description="Basic and acidic residues" evidence="1">
    <location>
        <begin position="279"/>
        <end position="305"/>
    </location>
</feature>
<evidence type="ECO:0000313" key="4">
    <source>
        <dbReference type="Proteomes" id="UP001517376"/>
    </source>
</evidence>
<dbReference type="Pfam" id="PF00106">
    <property type="entry name" value="adh_short"/>
    <property type="match status" value="1"/>
</dbReference>